<dbReference type="Proteomes" id="UP000016932">
    <property type="component" value="Unassembled WGS sequence"/>
</dbReference>
<dbReference type="KEGG" id="pfj:MYCFIDRAFT_212386"/>
<name>M3ALU0_PSEFD</name>
<dbReference type="GeneID" id="19337697"/>
<dbReference type="VEuPathDB" id="FungiDB:MYCFIDRAFT_212386"/>
<evidence type="ECO:0000313" key="2">
    <source>
        <dbReference type="Proteomes" id="UP000016932"/>
    </source>
</evidence>
<gene>
    <name evidence="1" type="ORF">MYCFIDRAFT_212386</name>
</gene>
<dbReference type="AlphaFoldDB" id="M3ALU0"/>
<reference evidence="1 2" key="1">
    <citation type="journal article" date="2012" name="PLoS Pathog.">
        <title>Diverse lifestyles and strategies of plant pathogenesis encoded in the genomes of eighteen Dothideomycetes fungi.</title>
        <authorList>
            <person name="Ohm R.A."/>
            <person name="Feau N."/>
            <person name="Henrissat B."/>
            <person name="Schoch C.L."/>
            <person name="Horwitz B.A."/>
            <person name="Barry K.W."/>
            <person name="Condon B.J."/>
            <person name="Copeland A.C."/>
            <person name="Dhillon B."/>
            <person name="Glaser F."/>
            <person name="Hesse C.N."/>
            <person name="Kosti I."/>
            <person name="LaButti K."/>
            <person name="Lindquist E.A."/>
            <person name="Lucas S."/>
            <person name="Salamov A.A."/>
            <person name="Bradshaw R.E."/>
            <person name="Ciuffetti L."/>
            <person name="Hamelin R.C."/>
            <person name="Kema G.H.J."/>
            <person name="Lawrence C."/>
            <person name="Scott J.A."/>
            <person name="Spatafora J.W."/>
            <person name="Turgeon B.G."/>
            <person name="de Wit P.J.G.M."/>
            <person name="Zhong S."/>
            <person name="Goodwin S.B."/>
            <person name="Grigoriev I.V."/>
        </authorList>
    </citation>
    <scope>NUCLEOTIDE SEQUENCE [LARGE SCALE GENOMIC DNA]</scope>
    <source>
        <strain evidence="1 2">CIRAD86</strain>
    </source>
</reference>
<keyword evidence="2" id="KW-1185">Reference proteome</keyword>
<feature type="non-terminal residue" evidence="1">
    <location>
        <position position="1"/>
    </location>
</feature>
<dbReference type="EMBL" id="KB446563">
    <property type="protein sequence ID" value="EME78437.1"/>
    <property type="molecule type" value="Genomic_DNA"/>
</dbReference>
<proteinExistence type="predicted"/>
<protein>
    <submittedName>
        <fullName evidence="1">Uncharacterized protein</fullName>
    </submittedName>
</protein>
<sequence length="54" mass="5928">MATREHEVQLRVTGILSTCCCCFFCGNRVTQLSSASWVASDAFSLLASLLTMMH</sequence>
<accession>M3ALU0</accession>
<evidence type="ECO:0000313" key="1">
    <source>
        <dbReference type="EMBL" id="EME78437.1"/>
    </source>
</evidence>
<dbReference type="HOGENOM" id="CLU_3051403_0_0_1"/>
<organism evidence="1 2">
    <name type="scientific">Pseudocercospora fijiensis (strain CIRAD86)</name>
    <name type="common">Black leaf streak disease fungus</name>
    <name type="synonym">Mycosphaerella fijiensis</name>
    <dbReference type="NCBI Taxonomy" id="383855"/>
    <lineage>
        <taxon>Eukaryota</taxon>
        <taxon>Fungi</taxon>
        <taxon>Dikarya</taxon>
        <taxon>Ascomycota</taxon>
        <taxon>Pezizomycotina</taxon>
        <taxon>Dothideomycetes</taxon>
        <taxon>Dothideomycetidae</taxon>
        <taxon>Mycosphaerellales</taxon>
        <taxon>Mycosphaerellaceae</taxon>
        <taxon>Pseudocercospora</taxon>
    </lineage>
</organism>
<dbReference type="RefSeq" id="XP_007930819.1">
    <property type="nucleotide sequence ID" value="XM_007932628.1"/>
</dbReference>